<name>A0A2H9UQJ0_9GAMM</name>
<protein>
    <submittedName>
        <fullName evidence="2">Uncharacterized protein</fullName>
    </submittedName>
</protein>
<gene>
    <name evidence="2" type="ORF">CU320_01080</name>
</gene>
<comment type="caution">
    <text evidence="2">The sequence shown here is derived from an EMBL/GenBank/DDBJ whole genome shotgun (WGS) entry which is preliminary data.</text>
</comment>
<dbReference type="RefSeq" id="WP_074383190.1">
    <property type="nucleotide sequence ID" value="NZ_CP083759.1"/>
</dbReference>
<keyword evidence="1" id="KW-0472">Membrane</keyword>
<reference evidence="2 3" key="1">
    <citation type="submission" date="2017-11" db="EMBL/GenBank/DDBJ databases">
        <authorList>
            <person name="Han C.G."/>
        </authorList>
    </citation>
    <scope>NUCLEOTIDE SEQUENCE [LARGE SCALE GENOMIC DNA]</scope>
    <source>
        <strain evidence="2 3">ANC 5347</strain>
    </source>
</reference>
<feature type="transmembrane region" description="Helical" evidence="1">
    <location>
        <begin position="85"/>
        <end position="109"/>
    </location>
</feature>
<keyword evidence="1" id="KW-0812">Transmembrane</keyword>
<evidence type="ECO:0000313" key="2">
    <source>
        <dbReference type="EMBL" id="PJI33960.1"/>
    </source>
</evidence>
<keyword evidence="1" id="KW-1133">Transmembrane helix</keyword>
<feature type="transmembrane region" description="Helical" evidence="1">
    <location>
        <begin position="16"/>
        <end position="35"/>
    </location>
</feature>
<sequence length="127" mass="13693">MNGYVAVLDSIPEQSIAVAVYLLGSLIALWCWYGVTKRLPKPLGGFLWILGFAILLTPTVSEGPNASIAPAIFGLLFGVLTKEQALIWINASLILFVIGIGSVIGYCWSTYVSNKGNLRVHKKSSPL</sequence>
<dbReference type="Proteomes" id="UP000242351">
    <property type="component" value="Unassembled WGS sequence"/>
</dbReference>
<organism evidence="2 3">
    <name type="scientific">Acinetobacter pseudolwoffii</name>
    <dbReference type="NCBI Taxonomy" id="2053287"/>
    <lineage>
        <taxon>Bacteria</taxon>
        <taxon>Pseudomonadati</taxon>
        <taxon>Pseudomonadota</taxon>
        <taxon>Gammaproteobacteria</taxon>
        <taxon>Moraxellales</taxon>
        <taxon>Moraxellaceae</taxon>
        <taxon>Acinetobacter</taxon>
    </lineage>
</organism>
<dbReference type="EMBL" id="PGOZ01000001">
    <property type="protein sequence ID" value="PJI33960.1"/>
    <property type="molecule type" value="Genomic_DNA"/>
</dbReference>
<proteinExistence type="predicted"/>
<dbReference type="AlphaFoldDB" id="A0A2H9UQJ0"/>
<reference evidence="2 3" key="2">
    <citation type="submission" date="2017-12" db="EMBL/GenBank/DDBJ databases">
        <title>Revising the taxonomy of the Acinetobacter lwoffii group: the description of Acinetobacter pseudolwoffii sp. nov. and emended description of Acinetobacter lwoffii.</title>
        <authorList>
            <person name="Nemec A."/>
        </authorList>
    </citation>
    <scope>NUCLEOTIDE SEQUENCE [LARGE SCALE GENOMIC DNA]</scope>
    <source>
        <strain evidence="2 3">ANC 5347</strain>
    </source>
</reference>
<evidence type="ECO:0000256" key="1">
    <source>
        <dbReference type="SAM" id="Phobius"/>
    </source>
</evidence>
<feature type="transmembrane region" description="Helical" evidence="1">
    <location>
        <begin position="42"/>
        <end position="60"/>
    </location>
</feature>
<evidence type="ECO:0000313" key="3">
    <source>
        <dbReference type="Proteomes" id="UP000242351"/>
    </source>
</evidence>
<accession>A0A2H9UQJ0</accession>